<dbReference type="Proteomes" id="UP000886043">
    <property type="component" value="Unassembled WGS sequence"/>
</dbReference>
<sequence length="68" mass="7456">MPIYEFRCDDCGERFEKLCLSSRDEQETRCPRCGSPRVRREFSTFACSLGGGFGFGSCGTGGHGFGFG</sequence>
<dbReference type="AlphaFoldDB" id="A0A7C3GDV7"/>
<dbReference type="PANTHER" id="PTHR34404:SF3">
    <property type="entry name" value="REGULATORY PROTEIN, FMDB FAMILY"/>
    <property type="match status" value="1"/>
</dbReference>
<organism evidence="2">
    <name type="scientific">Thermosulfurimonas dismutans</name>
    <dbReference type="NCBI Taxonomy" id="999894"/>
    <lineage>
        <taxon>Bacteria</taxon>
        <taxon>Pseudomonadati</taxon>
        <taxon>Thermodesulfobacteriota</taxon>
        <taxon>Thermodesulfobacteria</taxon>
        <taxon>Thermodesulfobacteriales</taxon>
        <taxon>Thermodesulfobacteriaceae</taxon>
        <taxon>Thermosulfurimonas</taxon>
    </lineage>
</organism>
<evidence type="ECO:0000313" key="2">
    <source>
        <dbReference type="EMBL" id="HFC97058.1"/>
    </source>
</evidence>
<dbReference type="Gene3D" id="2.20.28.30">
    <property type="entry name" value="RNA polymerase ii, chain L"/>
    <property type="match status" value="1"/>
</dbReference>
<comment type="caution">
    <text evidence="2">The sequence shown here is derived from an EMBL/GenBank/DDBJ whole genome shotgun (WGS) entry which is preliminary data.</text>
</comment>
<protein>
    <submittedName>
        <fullName evidence="2">Zinc ribbon domain-containing protein</fullName>
    </submittedName>
</protein>
<feature type="domain" description="Putative regulatory protein FmdB zinc ribbon" evidence="1">
    <location>
        <begin position="1"/>
        <end position="43"/>
    </location>
</feature>
<proteinExistence type="predicted"/>
<evidence type="ECO:0000259" key="1">
    <source>
        <dbReference type="SMART" id="SM00834"/>
    </source>
</evidence>
<name>A0A7C3GDV7_9BACT</name>
<accession>A0A7C3GDV7</accession>
<dbReference type="PANTHER" id="PTHR34404">
    <property type="entry name" value="REGULATORY PROTEIN, FMDB FAMILY"/>
    <property type="match status" value="1"/>
</dbReference>
<dbReference type="EMBL" id="DRMH01000012">
    <property type="protein sequence ID" value="HFC97058.1"/>
    <property type="molecule type" value="Genomic_DNA"/>
</dbReference>
<dbReference type="Pfam" id="PF09723">
    <property type="entry name" value="Zn_ribbon_8"/>
    <property type="match status" value="1"/>
</dbReference>
<gene>
    <name evidence="2" type="ORF">ENJ40_01180</name>
</gene>
<dbReference type="InterPro" id="IPR013429">
    <property type="entry name" value="Regulatory_FmdB_Zinc_ribbon"/>
</dbReference>
<dbReference type="SMART" id="SM00834">
    <property type="entry name" value="CxxC_CXXC_SSSS"/>
    <property type="match status" value="1"/>
</dbReference>
<reference evidence="2" key="1">
    <citation type="journal article" date="2020" name="mSystems">
        <title>Genome- and Community-Level Interaction Insights into Carbon Utilization and Element Cycling Functions of Hydrothermarchaeota in Hydrothermal Sediment.</title>
        <authorList>
            <person name="Zhou Z."/>
            <person name="Liu Y."/>
            <person name="Xu W."/>
            <person name="Pan J."/>
            <person name="Luo Z.H."/>
            <person name="Li M."/>
        </authorList>
    </citation>
    <scope>NUCLEOTIDE SEQUENCE [LARGE SCALE GENOMIC DNA]</scope>
    <source>
        <strain evidence="2">HyVt-483</strain>
    </source>
</reference>
<dbReference type="NCBIfam" id="TIGR02605">
    <property type="entry name" value="CxxC_CxxC_SSSS"/>
    <property type="match status" value="1"/>
</dbReference>